<gene>
    <name evidence="1" type="ORF">C0J50_5794</name>
</gene>
<keyword evidence="2" id="KW-1185">Reference proteome</keyword>
<dbReference type="AlphaFoldDB" id="A0AAD5A4H9"/>
<protein>
    <submittedName>
        <fullName evidence="1">Uncharacterized protein</fullName>
    </submittedName>
</protein>
<sequence length="201" mass="22828">NLGVIFDTNLTFDHHVRSTVKASFFHLRNIGKLRPMLTFSVAEKLINTFVFSRLDYCNALLVGVPKATLSKLQLVQNSAARILTGTSTREHITPILEKLHWLPFSFRIEFKILMLPYKALNNLAPQYLCELLTPYTPSRAPRSSEAGLLTTQKTRLKTVGDRAFSSLAPKLWNSLPSEIRNAESLGVFKSHLKTYFFRVAF</sequence>
<dbReference type="Proteomes" id="UP001205998">
    <property type="component" value="Unassembled WGS sequence"/>
</dbReference>
<feature type="non-terminal residue" evidence="1">
    <location>
        <position position="1"/>
    </location>
</feature>
<proteinExistence type="predicted"/>
<organism evidence="1 2">
    <name type="scientific">Silurus asotus</name>
    <name type="common">Amur catfish</name>
    <name type="synonym">Parasilurus asotus</name>
    <dbReference type="NCBI Taxonomy" id="30991"/>
    <lineage>
        <taxon>Eukaryota</taxon>
        <taxon>Metazoa</taxon>
        <taxon>Chordata</taxon>
        <taxon>Craniata</taxon>
        <taxon>Vertebrata</taxon>
        <taxon>Euteleostomi</taxon>
        <taxon>Actinopterygii</taxon>
        <taxon>Neopterygii</taxon>
        <taxon>Teleostei</taxon>
        <taxon>Ostariophysi</taxon>
        <taxon>Siluriformes</taxon>
        <taxon>Siluridae</taxon>
        <taxon>Silurus</taxon>
    </lineage>
</organism>
<dbReference type="PANTHER" id="PTHR33332">
    <property type="entry name" value="REVERSE TRANSCRIPTASE DOMAIN-CONTAINING PROTEIN"/>
    <property type="match status" value="1"/>
</dbReference>
<accession>A0AAD5A4H9</accession>
<name>A0AAD5A4H9_SILAS</name>
<evidence type="ECO:0000313" key="2">
    <source>
        <dbReference type="Proteomes" id="UP001205998"/>
    </source>
</evidence>
<reference evidence="1" key="1">
    <citation type="submission" date="2018-07" db="EMBL/GenBank/DDBJ databases">
        <title>Comparative genomics of catfishes provides insights into carnivory and benthic adaptation.</title>
        <authorList>
            <person name="Zhang Y."/>
            <person name="Wang D."/>
            <person name="Peng Z."/>
            <person name="Zheng S."/>
            <person name="Shao F."/>
            <person name="Tao W."/>
        </authorList>
    </citation>
    <scope>NUCLEOTIDE SEQUENCE</scope>
    <source>
        <strain evidence="1">Chongqing</strain>
    </source>
</reference>
<evidence type="ECO:0000313" key="1">
    <source>
        <dbReference type="EMBL" id="KAI5609814.1"/>
    </source>
</evidence>
<feature type="non-terminal residue" evidence="1">
    <location>
        <position position="201"/>
    </location>
</feature>
<dbReference type="EMBL" id="MU575040">
    <property type="protein sequence ID" value="KAI5609814.1"/>
    <property type="molecule type" value="Genomic_DNA"/>
</dbReference>
<comment type="caution">
    <text evidence="1">The sequence shown here is derived from an EMBL/GenBank/DDBJ whole genome shotgun (WGS) entry which is preliminary data.</text>
</comment>